<evidence type="ECO:0000256" key="2">
    <source>
        <dbReference type="ARBA" id="ARBA00023043"/>
    </source>
</evidence>
<dbReference type="Gene3D" id="1.25.40.20">
    <property type="entry name" value="Ankyrin repeat-containing domain"/>
    <property type="match status" value="2"/>
</dbReference>
<feature type="compositionally biased region" description="Low complexity" evidence="4">
    <location>
        <begin position="151"/>
        <end position="162"/>
    </location>
</feature>
<dbReference type="Proteomes" id="UP000288168">
    <property type="component" value="Unassembled WGS sequence"/>
</dbReference>
<dbReference type="STRING" id="1325734.A0A428PT17"/>
<comment type="caution">
    <text evidence="5">The sequence shown here is derived from an EMBL/GenBank/DDBJ whole genome shotgun (WGS) entry which is preliminary data.</text>
</comment>
<organism evidence="5 6">
    <name type="scientific">Fusarium duplospermum</name>
    <dbReference type="NCBI Taxonomy" id="1325734"/>
    <lineage>
        <taxon>Eukaryota</taxon>
        <taxon>Fungi</taxon>
        <taxon>Dikarya</taxon>
        <taxon>Ascomycota</taxon>
        <taxon>Pezizomycotina</taxon>
        <taxon>Sordariomycetes</taxon>
        <taxon>Hypocreomycetidae</taxon>
        <taxon>Hypocreales</taxon>
        <taxon>Nectriaceae</taxon>
        <taxon>Fusarium</taxon>
        <taxon>Fusarium solani species complex</taxon>
    </lineage>
</organism>
<protein>
    <submittedName>
        <fullName evidence="5">Uncharacterized protein</fullName>
    </submittedName>
</protein>
<reference evidence="5 6" key="1">
    <citation type="submission" date="2017-06" db="EMBL/GenBank/DDBJ databases">
        <title>Comparative genomic analysis of Ambrosia Fusariam Clade fungi.</title>
        <authorList>
            <person name="Stajich J.E."/>
            <person name="Carrillo J."/>
            <person name="Kijimoto T."/>
            <person name="Eskalen A."/>
            <person name="O'Donnell K."/>
            <person name="Kasson M."/>
        </authorList>
    </citation>
    <scope>NUCLEOTIDE SEQUENCE [LARGE SCALE GENOMIC DNA]</scope>
    <source>
        <strain evidence="5 6">NRRL62584</strain>
    </source>
</reference>
<evidence type="ECO:0000313" key="6">
    <source>
        <dbReference type="Proteomes" id="UP000288168"/>
    </source>
</evidence>
<dbReference type="EMBL" id="NKCI01000094">
    <property type="protein sequence ID" value="RSL56181.1"/>
    <property type="molecule type" value="Genomic_DNA"/>
</dbReference>
<name>A0A428PT17_9HYPO</name>
<dbReference type="PANTHER" id="PTHR24161">
    <property type="entry name" value="ANK_REP_REGION DOMAIN-CONTAINING PROTEIN-RELATED"/>
    <property type="match status" value="1"/>
</dbReference>
<feature type="repeat" description="ANK" evidence="3">
    <location>
        <begin position="504"/>
        <end position="536"/>
    </location>
</feature>
<dbReference type="InterPro" id="IPR036770">
    <property type="entry name" value="Ankyrin_rpt-contain_sf"/>
</dbReference>
<evidence type="ECO:0000256" key="1">
    <source>
        <dbReference type="ARBA" id="ARBA00022737"/>
    </source>
</evidence>
<dbReference type="PROSITE" id="PS50297">
    <property type="entry name" value="ANK_REP_REGION"/>
    <property type="match status" value="1"/>
</dbReference>
<feature type="region of interest" description="Disordered" evidence="4">
    <location>
        <begin position="151"/>
        <end position="180"/>
    </location>
</feature>
<feature type="region of interest" description="Disordered" evidence="4">
    <location>
        <begin position="1012"/>
        <end position="1036"/>
    </location>
</feature>
<accession>A0A428PT17</accession>
<dbReference type="PANTHER" id="PTHR24161:SF124">
    <property type="entry name" value="TRANSIENT RECEPTOR POTENTIAL CHANNEL PYREXIA"/>
    <property type="match status" value="1"/>
</dbReference>
<keyword evidence="6" id="KW-1185">Reference proteome</keyword>
<evidence type="ECO:0000256" key="3">
    <source>
        <dbReference type="PROSITE-ProRule" id="PRU00023"/>
    </source>
</evidence>
<keyword evidence="2 3" id="KW-0040">ANK repeat</keyword>
<dbReference type="PROSITE" id="PS50088">
    <property type="entry name" value="ANK_REPEAT"/>
    <property type="match status" value="1"/>
</dbReference>
<sequence>MAEVVGLVTGVAGLTPLVTGVVGGIRRLRRIRRGSAEIPEGLDALIEELSFLQLVIENAHAILHGPGADYCQESIITVAKGIEELLDKFPLESVSSGKKPKLKEAWDLRHWKEDVNALRGTVEKAKQNLVLYLQTTQLNLIYTMIQTRNLSAPSNPEVSSSSGLVTDSEAPSPSSPVKYTPHRRVMRQDCAVRTCSCSCHQSSRISRRFWALDYIGLLPPGNKCDQPSCNASAYGFRLRVALSQLGIPWSVTMGLRLLAGVGSYTIQPALQVERVVKYTSPGFEIIWRLENQLIKADEACMAFQKLAREDPSLNLHVDPSGSSYIETLLEKPWGATGTGSTTDSRRQLNDQLSLLHVLMSELEVTRGGENISFLIKCAKGYKVNAHVALLKTALESGFDPTTIDSPIFSEWSEPMWYTVWMEDPLFLQFLTLLCKNDQGFGGMTPLHEAILFGKHEDVQHWTMRSKKNERNFLGQTPLHLAVSRPQHLQTVLDSGHDLNAVDGDGLTPLMYAALYDEIDAARILIRAGANPLLRHSKIILAFATFVNIAVRRRNWDFIKNLLRFLDDEAMQVTADMLAKLVVSDLFLYSQAFTMAQRDDYLLTSLSICKSLNFCPELLLRADFSQVTEGRTLLHYARSAEDVDALLDHGFTIIHQVDQKGQHALMSMIWRPSDDNLDPLVTRLLDVGADINLQDKRGYTICHAMTQSSIYRPTWDIREHLDYMYTLITRGADVLIPDNCRCSCSVSGCLPIVVDLEVCFDRILAEDSAAFLTEWIILIFEVCGKETAKRILLATIRRSEHKTLDMTHTCCGGAQVDFLYDVPYPDLMPEDDIDDILEEESEFTRILDEKMDQESKNDFNSLLRSAILDTKPPMDQTGHRLWSKAGGGGGRIMRRYYVDYENDRFASKDERDPGPSSNQIRIVVICVSSYVLWLERRFRKSESSDQATQNPWRDGYLRRLSWLHYLCNVMEVSTEELIGGLRRIVAFDSETTGEKKSVDGDIEHFCQSWEEWSAKGPGMGVDSTDGFADWPLEEEGD</sequence>
<dbReference type="Pfam" id="PF12796">
    <property type="entry name" value="Ank_2"/>
    <property type="match status" value="1"/>
</dbReference>
<keyword evidence="1" id="KW-0677">Repeat</keyword>
<dbReference type="SMART" id="SM00248">
    <property type="entry name" value="ANK"/>
    <property type="match status" value="5"/>
</dbReference>
<dbReference type="AlphaFoldDB" id="A0A428PT17"/>
<feature type="compositionally biased region" description="Polar residues" evidence="4">
    <location>
        <begin position="163"/>
        <end position="177"/>
    </location>
</feature>
<evidence type="ECO:0000256" key="4">
    <source>
        <dbReference type="SAM" id="MobiDB-lite"/>
    </source>
</evidence>
<proteinExistence type="predicted"/>
<evidence type="ECO:0000313" key="5">
    <source>
        <dbReference type="EMBL" id="RSL56181.1"/>
    </source>
</evidence>
<dbReference type="OrthoDB" id="3200163at2759"/>
<gene>
    <name evidence="5" type="ORF">CEP54_008989</name>
</gene>
<dbReference type="SUPFAM" id="SSF48403">
    <property type="entry name" value="Ankyrin repeat"/>
    <property type="match status" value="1"/>
</dbReference>
<dbReference type="InterPro" id="IPR002110">
    <property type="entry name" value="Ankyrin_rpt"/>
</dbReference>